<keyword evidence="3" id="KW-1185">Reference proteome</keyword>
<dbReference type="PANTHER" id="PTHR17609:SF3">
    <property type="entry name" value="SAP DOMAIN-CONTAINING PROTEIN"/>
    <property type="match status" value="1"/>
</dbReference>
<feature type="compositionally biased region" description="Polar residues" evidence="1">
    <location>
        <begin position="116"/>
        <end position="132"/>
    </location>
</feature>
<reference evidence="4 5" key="2">
    <citation type="submission" date="2025-04" db="UniProtKB">
        <authorList>
            <consortium name="RefSeq"/>
        </authorList>
    </citation>
    <scope>IDENTIFICATION</scope>
    <source>
        <strain evidence="4 5">Tuebingen</strain>
    </source>
</reference>
<feature type="domain" description="C2H2-type" evidence="2">
    <location>
        <begin position="204"/>
        <end position="226"/>
    </location>
</feature>
<reference evidence="3" key="1">
    <citation type="journal article" date="2013" name="Nature">
        <title>The zebrafish reference genome sequence and its relationship to the human genome.</title>
        <authorList>
            <consortium name="Genome Reference Consortium Zebrafish"/>
            <person name="Howe K."/>
            <person name="Clark M.D."/>
            <person name="Torroja C.F."/>
            <person name="Torrance J."/>
            <person name="Berthelot C."/>
            <person name="Muffato M."/>
            <person name="Collins J.E."/>
            <person name="Humphray S."/>
            <person name="McLaren K."/>
            <person name="Matthews L."/>
            <person name="McLaren S."/>
            <person name="Sealy I."/>
            <person name="Caccamo M."/>
            <person name="Churcher C."/>
            <person name="Scott C."/>
            <person name="Barrett J.C."/>
            <person name="Koch R."/>
            <person name="Rauch G.J."/>
            <person name="White S."/>
            <person name="Chow W."/>
            <person name="Kilian B."/>
            <person name="Quintais L.T."/>
            <person name="Guerra-Assuncao J.A."/>
            <person name="Zhou Y."/>
            <person name="Gu Y."/>
            <person name="Yen J."/>
            <person name="Vogel J.H."/>
            <person name="Eyre T."/>
            <person name="Redmond S."/>
            <person name="Banerjee R."/>
            <person name="Chi J."/>
            <person name="Fu B."/>
            <person name="Langley E."/>
            <person name="Maguire S.F."/>
            <person name="Laird G.K."/>
            <person name="Lloyd D."/>
            <person name="Kenyon E."/>
            <person name="Donaldson S."/>
            <person name="Sehra H."/>
            <person name="Almeida-King J."/>
            <person name="Loveland J."/>
            <person name="Trevanion S."/>
            <person name="Jones M."/>
            <person name="Quail M."/>
            <person name="Willey D."/>
            <person name="Hunt A."/>
            <person name="Burton J."/>
            <person name="Sims S."/>
            <person name="McLay K."/>
            <person name="Plumb B."/>
            <person name="Davis J."/>
            <person name="Clee C."/>
            <person name="Oliver K."/>
            <person name="Clark R."/>
            <person name="Riddle C."/>
            <person name="Elliot D."/>
            <person name="Eliott D."/>
            <person name="Threadgold G."/>
            <person name="Harden G."/>
            <person name="Ware D."/>
            <person name="Begum S."/>
            <person name="Mortimore B."/>
            <person name="Mortimer B."/>
            <person name="Kerry G."/>
            <person name="Heath P."/>
            <person name="Phillimore B."/>
            <person name="Tracey A."/>
            <person name="Corby N."/>
            <person name="Dunn M."/>
            <person name="Johnson C."/>
            <person name="Wood J."/>
            <person name="Clark S."/>
            <person name="Pelan S."/>
            <person name="Griffiths G."/>
            <person name="Smith M."/>
            <person name="Glithero R."/>
            <person name="Howden P."/>
            <person name="Barker N."/>
            <person name="Lloyd C."/>
            <person name="Stevens C."/>
            <person name="Harley J."/>
            <person name="Holt K."/>
            <person name="Panagiotidis G."/>
            <person name="Lovell J."/>
            <person name="Beasley H."/>
            <person name="Henderson C."/>
            <person name="Gordon D."/>
            <person name="Auger K."/>
            <person name="Wright D."/>
            <person name="Collins J."/>
            <person name="Raisen C."/>
            <person name="Dyer L."/>
            <person name="Leung K."/>
            <person name="Robertson L."/>
            <person name="Ambridge K."/>
            <person name="Leongamornlert D."/>
            <person name="McGuire S."/>
            <person name="Gilderthorp R."/>
            <person name="Griffiths C."/>
            <person name="Manthravadi D."/>
            <person name="Nichol S."/>
            <person name="Barker G."/>
            <person name="Whitehead S."/>
            <person name="Kay M."/>
            <person name="Brown J."/>
            <person name="Murnane C."/>
            <person name="Gray E."/>
            <person name="Humphries M."/>
            <person name="Sycamore N."/>
            <person name="Barker D."/>
            <person name="Saunders D."/>
            <person name="Wallis J."/>
            <person name="Babbage A."/>
            <person name="Hammond S."/>
            <person name="Mashreghi-Mohammadi M."/>
            <person name="Barr L."/>
            <person name="Martin S."/>
            <person name="Wray P."/>
            <person name="Ellington A."/>
            <person name="Matthews N."/>
            <person name="Ellwood M."/>
            <person name="Woodmansey R."/>
            <person name="Clark G."/>
            <person name="Cooper J."/>
            <person name="Cooper J."/>
            <person name="Tromans A."/>
            <person name="Grafham D."/>
            <person name="Skuce C."/>
            <person name="Pandian R."/>
            <person name="Andrews R."/>
            <person name="Harrison E."/>
            <person name="Kimberley A."/>
            <person name="Garnett J."/>
            <person name="Fosker N."/>
            <person name="Hall R."/>
            <person name="Garner P."/>
            <person name="Kelly D."/>
            <person name="Bird C."/>
            <person name="Palmer S."/>
            <person name="Gehring I."/>
            <person name="Berger A."/>
            <person name="Dooley C.M."/>
            <person name="Ersan-Urun Z."/>
            <person name="Eser C."/>
            <person name="Geiger H."/>
            <person name="Geisler M."/>
            <person name="Karotki L."/>
            <person name="Kirn A."/>
            <person name="Konantz J."/>
            <person name="Konantz M."/>
            <person name="Oberlander M."/>
            <person name="Rudolph-Geiger S."/>
            <person name="Teucke M."/>
            <person name="Lanz C."/>
            <person name="Raddatz G."/>
            <person name="Osoegawa K."/>
            <person name="Zhu B."/>
            <person name="Rapp A."/>
            <person name="Widaa S."/>
            <person name="Langford C."/>
            <person name="Yang F."/>
            <person name="Schuster S.C."/>
            <person name="Carter N.P."/>
            <person name="Harrow J."/>
            <person name="Ning Z."/>
            <person name="Herrero J."/>
            <person name="Searle S.M."/>
            <person name="Enright A."/>
            <person name="Geisler R."/>
            <person name="Plasterk R.H."/>
            <person name="Lee C."/>
            <person name="Westerfield M."/>
            <person name="de Jong P.J."/>
            <person name="Zon L.I."/>
            <person name="Postlethwait J.H."/>
            <person name="Nusslein-Volhard C."/>
            <person name="Hubbard T.J."/>
            <person name="Roest Crollius H."/>
            <person name="Rogers J."/>
            <person name="Stemple D.L."/>
        </authorList>
    </citation>
    <scope>NUCLEOTIDE SEQUENCE [LARGE SCALE GENOMIC DNA]</scope>
</reference>
<protein>
    <recommendedName>
        <fullName evidence="2">C2H2-type domain-containing protein</fullName>
    </recommendedName>
</protein>
<dbReference type="Proteomes" id="UP000000437">
    <property type="component" value="Chromosome 8"/>
</dbReference>
<feature type="domain" description="C2H2-type" evidence="2">
    <location>
        <begin position="29"/>
        <end position="54"/>
    </location>
</feature>
<evidence type="ECO:0000256" key="1">
    <source>
        <dbReference type="SAM" id="MobiDB-lite"/>
    </source>
</evidence>
<evidence type="ECO:0000313" key="5">
    <source>
        <dbReference type="RefSeq" id="XP_021334160.1"/>
    </source>
</evidence>
<dbReference type="PANTHER" id="PTHR17609">
    <property type="entry name" value="HMG DOMAIN-CONTAINING PROTEIN 3"/>
    <property type="match status" value="1"/>
</dbReference>
<dbReference type="AlphaFoldDB" id="A0A8M1RNJ9"/>
<evidence type="ECO:0000313" key="3">
    <source>
        <dbReference type="Proteomes" id="UP000000437"/>
    </source>
</evidence>
<proteinExistence type="predicted"/>
<dbReference type="InterPro" id="IPR013087">
    <property type="entry name" value="Znf_C2H2_type"/>
</dbReference>
<dbReference type="RefSeq" id="XP_021334160.1">
    <property type="nucleotide sequence ID" value="XM_021478485.2"/>
</dbReference>
<evidence type="ECO:0000313" key="4">
    <source>
        <dbReference type="RefSeq" id="XP_003199181.2"/>
    </source>
</evidence>
<dbReference type="InterPro" id="IPR039598">
    <property type="entry name" value="HMGXB3"/>
</dbReference>
<feature type="region of interest" description="Disordered" evidence="1">
    <location>
        <begin position="107"/>
        <end position="132"/>
    </location>
</feature>
<name>A0A8M1RNJ9_DANRE</name>
<gene>
    <name evidence="4 5" type="primary">LOC794073</name>
</gene>
<dbReference type="GeneID" id="794073"/>
<organism evidence="3 4">
    <name type="scientific">Danio rerio</name>
    <name type="common">Zebrafish</name>
    <name type="synonym">Brachydanio rerio</name>
    <dbReference type="NCBI Taxonomy" id="7955"/>
    <lineage>
        <taxon>Eukaryota</taxon>
        <taxon>Metazoa</taxon>
        <taxon>Chordata</taxon>
        <taxon>Craniata</taxon>
        <taxon>Vertebrata</taxon>
        <taxon>Euteleostomi</taxon>
        <taxon>Actinopterygii</taxon>
        <taxon>Neopterygii</taxon>
        <taxon>Teleostei</taxon>
        <taxon>Ostariophysi</taxon>
        <taxon>Cypriniformes</taxon>
        <taxon>Danionidae</taxon>
        <taxon>Danioninae</taxon>
        <taxon>Danio</taxon>
    </lineage>
</organism>
<dbReference type="SMART" id="SM00355">
    <property type="entry name" value="ZnF_C2H2"/>
    <property type="match status" value="2"/>
</dbReference>
<dbReference type="KEGG" id="dre:794073"/>
<dbReference type="RefSeq" id="XP_003199181.2">
    <property type="nucleotide sequence ID" value="XM_003199133.5"/>
</dbReference>
<evidence type="ECO:0000259" key="2">
    <source>
        <dbReference type="SMART" id="SM00355"/>
    </source>
</evidence>
<accession>A0A8M1RNJ9</accession>
<sequence>MAESPRHITIQKNQPYPKLEKCTKCCNKFHCPFCATSVYKPSRRSKLEVHLKAHCRRAFVLGEYTTHRCGLRCRKALHFHCMYCEATILRRECFKNHLEVCKQRPHSESDTKMLPSPNTTVTSPTLANTAPAISTPKTVPTVKCTPSSTVTATAPTIINTSPSTTTSTLKDATLCEPTLNALPITDPPSNISSNRSRTRPIVKITCPKCHIIINKTNLQKHIERKHPDESVFGTDETFQLTTQCVDETNGIYAVIKVVKGNSFPVHVKYQTWGENRTVCESNECQVNINIAQKSGIPLYQCMHISAASMCKSLADQVSLKEDVLTEMVRGKWFSNKKKRQCLALQQLADSKHAPLSVQTSTDISSVQKFISVFEPSVSSYSTLGRVMVVYNAPLNTWTCPCTRFQHSCMHKYIAKWHLFQTLPELFSSPHSIPLSEEDSVSENNHVYPPRGLGLEYMVNYILQHKKIPAVLPEEMRLPSSHKDYPQSLCPHETVCQECPGDVPLSDPILITQKAKILTNWCIVEDVSTFCKQCPQCGIFYRYQEWKDRLHNFNDHVILDFPLCITLRHLLQVYTSVSRAVEYLQLVTGVEFPPPDTVLQAYLQFEALTDHEYKYSCPSCGDHPPVVIMGFHKHSDSLLSENDIEEPPENFKGEVNLETFWETLSKEIICQGLVTDDSQNPFTVPPNYHFWAPWIGKKTRHSDTVLNTEFEKVCPSKSAMEISEVAVTEERLAEELFRQKADVIRSLCNDCGVDSTGSRTDLLLRLANDVKSRENFGKICAKFWSASGGWGFIMCPCGIVYSLKCNLRAESPRDFADLLLSWQHMPNVIVYDFAQGLATHMNPKASEKMLISPFEGRLMEPTQDNIELAKRGQLKVSLPWLEEKMPMADPHGHPVTGSADHYILYQDSIRKDSEEDSLRKLTLVPQLDGKVSGETAEQLLAKLRENCCFLNMSLPSIHLFQMRNFIHHYNENKAQKVSTRLAQGCESSLMQTDVFEQAVSENPGETKNTDVIEDSILTSLEELSSP</sequence>
<dbReference type="OrthoDB" id="8948380at2759"/>